<keyword evidence="2" id="KW-1185">Reference proteome</keyword>
<dbReference type="Pfam" id="PF09673">
    <property type="entry name" value="TrbC_Ftype"/>
    <property type="match status" value="1"/>
</dbReference>
<proteinExistence type="predicted"/>
<dbReference type="KEGG" id="jas:FJQ89_07230"/>
<gene>
    <name evidence="1" type="primary">trbC</name>
    <name evidence="1" type="ORF">FJQ89_07230</name>
</gene>
<dbReference type="EMBL" id="CP041185">
    <property type="protein sequence ID" value="QDG70230.1"/>
    <property type="molecule type" value="Genomic_DNA"/>
</dbReference>
<sequence>MKILRLCYFEKGTAVLATNPIQVPPAGARPAALRAMAGLGALFLAQAVAAQAMPHITDADIERAKKLQPVITEQDIARAVRANPMPHDPPPGQAPTTPRMRIDALPQPRPTPPVDLGAIAKGYESASNPNALAALNGDRLLVFVTFAMPEAALNKLAMQAAQLQATLLLRGLDDGSLVKTVAHAQKIMGERKVAWQIDPQAFDRFAVRQAPTFVLLRAGAPTQACGAGSCFAPDAYVRVAGDVSLEYALKTIQQRTPRFADSAGRFLGKMGK</sequence>
<dbReference type="AlphaFoldDB" id="A0A4Y6RCV9"/>
<evidence type="ECO:0000313" key="2">
    <source>
        <dbReference type="Proteomes" id="UP000316665"/>
    </source>
</evidence>
<protein>
    <submittedName>
        <fullName evidence="1">Type-F conjugative transfer system pilin assembly protein TrbC</fullName>
    </submittedName>
</protein>
<organism evidence="1 2">
    <name type="scientific">Janthinobacterium tructae</name>
    <dbReference type="NCBI Taxonomy" id="2590869"/>
    <lineage>
        <taxon>Bacteria</taxon>
        <taxon>Pseudomonadati</taxon>
        <taxon>Pseudomonadota</taxon>
        <taxon>Betaproteobacteria</taxon>
        <taxon>Burkholderiales</taxon>
        <taxon>Oxalobacteraceae</taxon>
        <taxon>Janthinobacterium</taxon>
    </lineage>
</organism>
<dbReference type="InterPro" id="IPR014113">
    <property type="entry name" value="T4SS_TrbC_subgr"/>
</dbReference>
<dbReference type="InterPro" id="IPR019106">
    <property type="entry name" value="T4SS_TrbC"/>
</dbReference>
<name>A0A4Y6RCV9_9BURK</name>
<dbReference type="OrthoDB" id="8557871at2"/>
<dbReference type="Proteomes" id="UP000316665">
    <property type="component" value="Chromosome"/>
</dbReference>
<accession>A0A4Y6RCV9</accession>
<reference evidence="1 2" key="1">
    <citation type="submission" date="2019-06" db="EMBL/GenBank/DDBJ databases">
        <title>Complete genome sequence of Janthinobacterium sp. SNU WT3 isolated from diseased rainbow trout.</title>
        <authorList>
            <person name="Oh W.T."/>
            <person name="Park S.C."/>
        </authorList>
    </citation>
    <scope>NUCLEOTIDE SEQUENCE [LARGE SCALE GENOMIC DNA]</scope>
    <source>
        <strain evidence="1 2">SNU WT3</strain>
    </source>
</reference>
<dbReference type="NCBIfam" id="TIGR02742">
    <property type="entry name" value="TrbC_Ftype"/>
    <property type="match status" value="1"/>
</dbReference>
<evidence type="ECO:0000313" key="1">
    <source>
        <dbReference type="EMBL" id="QDG70230.1"/>
    </source>
</evidence>